<keyword evidence="5" id="KW-1185">Reference proteome</keyword>
<dbReference type="Proteomes" id="UP000307507">
    <property type="component" value="Unassembled WGS sequence"/>
</dbReference>
<dbReference type="SUPFAM" id="SSF111384">
    <property type="entry name" value="OmpH-like"/>
    <property type="match status" value="1"/>
</dbReference>
<comment type="similarity">
    <text evidence="1">Belongs to the Skp family.</text>
</comment>
<dbReference type="Gene3D" id="3.30.910.20">
    <property type="entry name" value="Skp domain"/>
    <property type="match status" value="1"/>
</dbReference>
<dbReference type="GO" id="GO:0050821">
    <property type="term" value="P:protein stabilization"/>
    <property type="evidence" value="ECO:0007669"/>
    <property type="project" value="TreeGrafter"/>
</dbReference>
<evidence type="ECO:0000256" key="3">
    <source>
        <dbReference type="SAM" id="Phobius"/>
    </source>
</evidence>
<dbReference type="GO" id="GO:0005829">
    <property type="term" value="C:cytosol"/>
    <property type="evidence" value="ECO:0007669"/>
    <property type="project" value="TreeGrafter"/>
</dbReference>
<comment type="caution">
    <text evidence="4">The sequence shown here is derived from an EMBL/GenBank/DDBJ whole genome shotgun (WGS) entry which is preliminary data.</text>
</comment>
<sequence>MFLQVKFERYYWLKFNLNIRFFIAEIVLLLKKITSKTVFENKFRILIITNIALFLLIVVGAATFFIANNSPKIVFVDNVKLFDGFNMTKELKKRGEQEFNSRKKVLDSLYAVLQQEGASEIQKEAITRELIAKKQEFEAFNQQFATEESAKIWSRINGYTSDFSKDKNYDFILGSENKRSVLFAKETVDITNELILYINKKYEGNQ</sequence>
<dbReference type="InterPro" id="IPR024930">
    <property type="entry name" value="Skp_dom_sf"/>
</dbReference>
<reference evidence="4 5" key="1">
    <citation type="submission" date="2019-04" db="EMBL/GenBank/DDBJ databases">
        <title>Flavobacterium sp. nov. isolated from construction timber.</title>
        <authorList>
            <person name="Lin S.-Y."/>
            <person name="Chang C.-T."/>
            <person name="Young C.-C."/>
        </authorList>
    </citation>
    <scope>NUCLEOTIDE SEQUENCE [LARGE SCALE GENOMIC DNA]</scope>
    <source>
        <strain evidence="4 5">CC-CTC003</strain>
    </source>
</reference>
<evidence type="ECO:0000313" key="4">
    <source>
        <dbReference type="EMBL" id="THF47143.1"/>
    </source>
</evidence>
<evidence type="ECO:0000313" key="5">
    <source>
        <dbReference type="Proteomes" id="UP000307507"/>
    </source>
</evidence>
<dbReference type="OrthoDB" id="677272at2"/>
<gene>
    <name evidence="4" type="ORF">E6C50_17420</name>
</gene>
<organism evidence="4 5">
    <name type="scientific">Flavobacterium supellecticarium</name>
    <dbReference type="NCBI Taxonomy" id="2565924"/>
    <lineage>
        <taxon>Bacteria</taxon>
        <taxon>Pseudomonadati</taxon>
        <taxon>Bacteroidota</taxon>
        <taxon>Flavobacteriia</taxon>
        <taxon>Flavobacteriales</taxon>
        <taxon>Flavobacteriaceae</taxon>
        <taxon>Flavobacterium</taxon>
    </lineage>
</organism>
<evidence type="ECO:0000256" key="2">
    <source>
        <dbReference type="ARBA" id="ARBA00022729"/>
    </source>
</evidence>
<feature type="transmembrane region" description="Helical" evidence="3">
    <location>
        <begin position="43"/>
        <end position="67"/>
    </location>
</feature>
<keyword evidence="2" id="KW-0732">Signal</keyword>
<accession>A0A4V3W7G0</accession>
<dbReference type="InterPro" id="IPR005632">
    <property type="entry name" value="Chaperone_Skp"/>
</dbReference>
<evidence type="ECO:0000256" key="1">
    <source>
        <dbReference type="ARBA" id="ARBA00009091"/>
    </source>
</evidence>
<dbReference type="AlphaFoldDB" id="A0A4V3W7G0"/>
<dbReference type="PANTHER" id="PTHR35089:SF1">
    <property type="entry name" value="CHAPERONE PROTEIN SKP"/>
    <property type="match status" value="1"/>
</dbReference>
<dbReference type="EMBL" id="SSNZ01000015">
    <property type="protein sequence ID" value="THF47143.1"/>
    <property type="molecule type" value="Genomic_DNA"/>
</dbReference>
<protein>
    <submittedName>
        <fullName evidence="4">OmpH family outer membrane protein</fullName>
    </submittedName>
</protein>
<name>A0A4V3W7G0_9FLAO</name>
<dbReference type="SMART" id="SM00935">
    <property type="entry name" value="OmpH"/>
    <property type="match status" value="1"/>
</dbReference>
<dbReference type="GO" id="GO:0051082">
    <property type="term" value="F:unfolded protein binding"/>
    <property type="evidence" value="ECO:0007669"/>
    <property type="project" value="InterPro"/>
</dbReference>
<dbReference type="Pfam" id="PF03938">
    <property type="entry name" value="OmpH"/>
    <property type="match status" value="1"/>
</dbReference>
<keyword evidence="3" id="KW-0472">Membrane</keyword>
<dbReference type="PANTHER" id="PTHR35089">
    <property type="entry name" value="CHAPERONE PROTEIN SKP"/>
    <property type="match status" value="1"/>
</dbReference>
<proteinExistence type="inferred from homology"/>
<keyword evidence="3" id="KW-1133">Transmembrane helix</keyword>
<keyword evidence="3" id="KW-0812">Transmembrane</keyword>